<dbReference type="EMBL" id="BMLX01000002">
    <property type="protein sequence ID" value="GGP21825.1"/>
    <property type="molecule type" value="Genomic_DNA"/>
</dbReference>
<sequence length="53" mass="5551">MKTVLIMLGLLAGLTGCVVVPAGPPPRAYVRAPVIVEPAPVVVAPAPCCWHRY</sequence>
<dbReference type="RefSeq" id="WP_188704400.1">
    <property type="nucleotide sequence ID" value="NZ_BMLX01000002.1"/>
</dbReference>
<evidence type="ECO:0000313" key="1">
    <source>
        <dbReference type="EMBL" id="GGP21825.1"/>
    </source>
</evidence>
<reference evidence="2" key="1">
    <citation type="journal article" date="2019" name="Int. J. Syst. Evol. Microbiol.">
        <title>The Global Catalogue of Microorganisms (GCM) 10K type strain sequencing project: providing services to taxonomists for standard genome sequencing and annotation.</title>
        <authorList>
            <consortium name="The Broad Institute Genomics Platform"/>
            <consortium name="The Broad Institute Genome Sequencing Center for Infectious Disease"/>
            <person name="Wu L."/>
            <person name="Ma J."/>
        </authorList>
    </citation>
    <scope>NUCLEOTIDE SEQUENCE [LARGE SCALE GENOMIC DNA]</scope>
    <source>
        <strain evidence="2">CGMCC 1.8859</strain>
    </source>
</reference>
<accession>A0ABQ2PAE4</accession>
<dbReference type="Proteomes" id="UP000637267">
    <property type="component" value="Unassembled WGS sequence"/>
</dbReference>
<evidence type="ECO:0000313" key="2">
    <source>
        <dbReference type="Proteomes" id="UP000637267"/>
    </source>
</evidence>
<dbReference type="PROSITE" id="PS51257">
    <property type="entry name" value="PROKAR_LIPOPROTEIN"/>
    <property type="match status" value="1"/>
</dbReference>
<proteinExistence type="predicted"/>
<organism evidence="1 2">
    <name type="scientific">Silvimonas iriomotensis</name>
    <dbReference type="NCBI Taxonomy" id="449662"/>
    <lineage>
        <taxon>Bacteria</taxon>
        <taxon>Pseudomonadati</taxon>
        <taxon>Pseudomonadota</taxon>
        <taxon>Betaproteobacteria</taxon>
        <taxon>Neisseriales</taxon>
        <taxon>Chitinibacteraceae</taxon>
        <taxon>Silvimonas</taxon>
    </lineage>
</organism>
<protein>
    <recommendedName>
        <fullName evidence="3">Lipoprotein</fullName>
    </recommendedName>
</protein>
<gene>
    <name evidence="1" type="ORF">GCM10010970_22400</name>
</gene>
<comment type="caution">
    <text evidence="1">The sequence shown here is derived from an EMBL/GenBank/DDBJ whole genome shotgun (WGS) entry which is preliminary data.</text>
</comment>
<evidence type="ECO:0008006" key="3">
    <source>
        <dbReference type="Google" id="ProtNLM"/>
    </source>
</evidence>
<name>A0ABQ2PAE4_9NEIS</name>
<keyword evidence="2" id="KW-1185">Reference proteome</keyword>